<keyword evidence="3" id="KW-1185">Reference proteome</keyword>
<dbReference type="EMBL" id="CP004044">
    <property type="protein sequence ID" value="AGC68781.1"/>
    <property type="molecule type" value="Genomic_DNA"/>
</dbReference>
<proteinExistence type="predicted"/>
<organism evidence="2 3">
    <name type="scientific">Thermoclostridium stercorarium (strain ATCC 35414 / DSM 8532 / NCIMB 11754)</name>
    <name type="common">Clostridium stercorarium</name>
    <dbReference type="NCBI Taxonomy" id="1121335"/>
    <lineage>
        <taxon>Bacteria</taxon>
        <taxon>Bacillati</taxon>
        <taxon>Bacillota</taxon>
        <taxon>Clostridia</taxon>
        <taxon>Eubacteriales</taxon>
        <taxon>Oscillospiraceae</taxon>
        <taxon>Thermoclostridium</taxon>
    </lineage>
</organism>
<gene>
    <name evidence="2" type="ordered locus">Cst_c18010</name>
</gene>
<evidence type="ECO:0000256" key="1">
    <source>
        <dbReference type="SAM" id="Phobius"/>
    </source>
</evidence>
<dbReference type="STRING" id="1121335.Cst_c18010"/>
<feature type="transmembrane region" description="Helical" evidence="1">
    <location>
        <begin position="6"/>
        <end position="24"/>
    </location>
</feature>
<evidence type="ECO:0000313" key="3">
    <source>
        <dbReference type="Proteomes" id="UP000011220"/>
    </source>
</evidence>
<evidence type="ECO:0000313" key="2">
    <source>
        <dbReference type="EMBL" id="AGC68781.1"/>
    </source>
</evidence>
<keyword evidence="1" id="KW-0812">Transmembrane</keyword>
<dbReference type="PATRIC" id="fig|1121335.3.peg.1789"/>
<name>L7VQW3_THES1</name>
<keyword evidence="1" id="KW-1133">Transmembrane helix</keyword>
<reference evidence="2 3" key="1">
    <citation type="journal article" date="2013" name="Genome Announc.">
        <title>Complete genome sequence of Clostridium stercorarium subsp. stercorarium strain DSM 8532, a thermophilic degrader of plant cell wall fibers.</title>
        <authorList>
            <person name="Poehlein A."/>
            <person name="Zverlov V.V."/>
            <person name="Daniel R."/>
            <person name="Schwarz W.H."/>
            <person name="Liebl W."/>
        </authorList>
    </citation>
    <scope>NUCLEOTIDE SEQUENCE [LARGE SCALE GENOMIC DNA]</scope>
    <source>
        <strain evidence="3">ATCC 35414 / DSM 8532 / NCIMB 11754</strain>
    </source>
</reference>
<accession>L7VQW3</accession>
<keyword evidence="1" id="KW-0472">Membrane</keyword>
<protein>
    <submittedName>
        <fullName evidence="2">Uncharacterized protein</fullName>
    </submittedName>
</protein>
<sequence length="41" mass="5130">MQYKNVICFSLFGFYHLFIHMNFYKKLKPVIYQDFPEHSRV</sequence>
<dbReference type="AlphaFoldDB" id="L7VQW3"/>
<dbReference type="KEGG" id="css:Cst_c18010"/>
<dbReference type="Proteomes" id="UP000011220">
    <property type="component" value="Chromosome"/>
</dbReference>